<feature type="signal peptide" evidence="3">
    <location>
        <begin position="1"/>
        <end position="20"/>
    </location>
</feature>
<protein>
    <recommendedName>
        <fullName evidence="6">Mid2 domain-containing protein</fullName>
    </recommendedName>
</protein>
<feature type="region of interest" description="Disordered" evidence="1">
    <location>
        <begin position="365"/>
        <end position="450"/>
    </location>
</feature>
<keyword evidence="5" id="KW-1185">Reference proteome</keyword>
<dbReference type="EMBL" id="SGPL01000106">
    <property type="protein sequence ID" value="THH17568.1"/>
    <property type="molecule type" value="Genomic_DNA"/>
</dbReference>
<evidence type="ECO:0000256" key="2">
    <source>
        <dbReference type="SAM" id="Phobius"/>
    </source>
</evidence>
<keyword evidence="2" id="KW-1133">Transmembrane helix</keyword>
<feature type="chain" id="PRO_5020608037" description="Mid2 domain-containing protein" evidence="3">
    <location>
        <begin position="21"/>
        <end position="450"/>
    </location>
</feature>
<evidence type="ECO:0000256" key="3">
    <source>
        <dbReference type="SAM" id="SignalP"/>
    </source>
</evidence>
<evidence type="ECO:0000313" key="4">
    <source>
        <dbReference type="EMBL" id="THH17568.1"/>
    </source>
</evidence>
<name>A0A4S4LZV7_9AGAM</name>
<keyword evidence="2" id="KW-0812">Transmembrane</keyword>
<keyword evidence="2" id="KW-0472">Membrane</keyword>
<evidence type="ECO:0000313" key="5">
    <source>
        <dbReference type="Proteomes" id="UP000310158"/>
    </source>
</evidence>
<evidence type="ECO:0008006" key="6">
    <source>
        <dbReference type="Google" id="ProtNLM"/>
    </source>
</evidence>
<accession>A0A4S4LZV7</accession>
<feature type="compositionally biased region" description="Low complexity" evidence="1">
    <location>
        <begin position="263"/>
        <end position="284"/>
    </location>
</feature>
<dbReference type="Proteomes" id="UP000310158">
    <property type="component" value="Unassembled WGS sequence"/>
</dbReference>
<feature type="compositionally biased region" description="Polar residues" evidence="1">
    <location>
        <begin position="397"/>
        <end position="407"/>
    </location>
</feature>
<dbReference type="OrthoDB" id="3267813at2759"/>
<keyword evidence="3" id="KW-0732">Signal</keyword>
<feature type="transmembrane region" description="Helical" evidence="2">
    <location>
        <begin position="287"/>
        <end position="310"/>
    </location>
</feature>
<reference evidence="4 5" key="1">
    <citation type="submission" date="2019-02" db="EMBL/GenBank/DDBJ databases">
        <title>Genome sequencing of the rare red list fungi Bondarzewia mesenterica.</title>
        <authorList>
            <person name="Buettner E."/>
            <person name="Kellner H."/>
        </authorList>
    </citation>
    <scope>NUCLEOTIDE SEQUENCE [LARGE SCALE GENOMIC DNA]</scope>
    <source>
        <strain evidence="4 5">DSM 108281</strain>
    </source>
</reference>
<dbReference type="AlphaFoldDB" id="A0A4S4LZV7"/>
<feature type="region of interest" description="Disordered" evidence="1">
    <location>
        <begin position="249"/>
        <end position="284"/>
    </location>
</feature>
<organism evidence="4 5">
    <name type="scientific">Bondarzewia mesenterica</name>
    <dbReference type="NCBI Taxonomy" id="1095465"/>
    <lineage>
        <taxon>Eukaryota</taxon>
        <taxon>Fungi</taxon>
        <taxon>Dikarya</taxon>
        <taxon>Basidiomycota</taxon>
        <taxon>Agaricomycotina</taxon>
        <taxon>Agaricomycetes</taxon>
        <taxon>Russulales</taxon>
        <taxon>Bondarzewiaceae</taxon>
        <taxon>Bondarzewia</taxon>
    </lineage>
</organism>
<sequence>MLSPALFFASFSLFPTFSYAYTWNFDSAPRQCEDLSLSISGSGQPPYSLLIIPSGPSPLANNVEARTIQSIPFNTSTSLSFKLAYPANSTFVAVVSFTKDLHLHADLFTLWHGDSSGFGTGGTSITATVQNSNDTSCYNSTKNVEGPWVFSINPTGGLTQCETARLWWNSELTNGTVSFVGVIPGGDSFSIPNGTLSTNSQTGTGFNWIVDVRGGTSMLLVAGDDRGIGVGGSAPFTIGYAGSDASNCLSSNSPSSTAGDPAGGSYATSTSPPSSSSGSGSKSHTGAIVGGVVGGVGGLIVVVLFALFFLRRRPSESHTKERPVDLLQDHEDDLENHNGDLPQYYAPEPFLVPDPTIAATSDAGSAYHDDPYGAGSTRPTSYTETDMLRPNTPGHRSMTSMSTNTRKSPMPPTLRPVNIIQHDDAGPSGPPQDQELETIELPPAYTNLRT</sequence>
<proteinExistence type="predicted"/>
<gene>
    <name evidence="4" type="ORF">EW146_g3282</name>
</gene>
<evidence type="ECO:0000256" key="1">
    <source>
        <dbReference type="SAM" id="MobiDB-lite"/>
    </source>
</evidence>
<comment type="caution">
    <text evidence="4">The sequence shown here is derived from an EMBL/GenBank/DDBJ whole genome shotgun (WGS) entry which is preliminary data.</text>
</comment>